<sequence>MEVKTLDKELEDFIYSLEKQTIAKVIKTVGLLEKFGNLLTLPHSKKLYKNLFELRIRGAQEVRIFYAFHKNQAVLLHGFIKKSQKTPLKELNLALKKLKSLT</sequence>
<gene>
    <name evidence="1" type="ORF">UT77_C0015G0038</name>
</gene>
<dbReference type="EMBL" id="LBYB01000015">
    <property type="protein sequence ID" value="KKR41290.1"/>
    <property type="molecule type" value="Genomic_DNA"/>
</dbReference>
<comment type="caution">
    <text evidence="1">The sequence shown here is derived from an EMBL/GenBank/DDBJ whole genome shotgun (WGS) entry which is preliminary data.</text>
</comment>
<protein>
    <recommendedName>
        <fullName evidence="3">Type II toxin-antitoxin system RelE/ParE family toxin</fullName>
    </recommendedName>
</protein>
<evidence type="ECO:0008006" key="3">
    <source>
        <dbReference type="Google" id="ProtNLM"/>
    </source>
</evidence>
<dbReference type="Proteomes" id="UP000034881">
    <property type="component" value="Unassembled WGS sequence"/>
</dbReference>
<name>A0A0G0T2H1_9BACT</name>
<reference evidence="1 2" key="1">
    <citation type="journal article" date="2015" name="Nature">
        <title>rRNA introns, odd ribosomes, and small enigmatic genomes across a large radiation of phyla.</title>
        <authorList>
            <person name="Brown C.T."/>
            <person name="Hug L.A."/>
            <person name="Thomas B.C."/>
            <person name="Sharon I."/>
            <person name="Castelle C.J."/>
            <person name="Singh A."/>
            <person name="Wilkins M.J."/>
            <person name="Williams K.H."/>
            <person name="Banfield J.F."/>
        </authorList>
    </citation>
    <scope>NUCLEOTIDE SEQUENCE [LARGE SCALE GENOMIC DNA]</scope>
</reference>
<dbReference type="Pfam" id="PF05973">
    <property type="entry name" value="Gp49"/>
    <property type="match status" value="1"/>
</dbReference>
<organism evidence="1 2">
    <name type="scientific">Candidatus Daviesbacteria bacterium GW2011_GWC2_40_12</name>
    <dbReference type="NCBI Taxonomy" id="1618431"/>
    <lineage>
        <taxon>Bacteria</taxon>
        <taxon>Candidatus Daviesiibacteriota</taxon>
    </lineage>
</organism>
<accession>A0A0G0T2H1</accession>
<proteinExistence type="predicted"/>
<dbReference type="AlphaFoldDB" id="A0A0G0T2H1"/>
<evidence type="ECO:0000313" key="2">
    <source>
        <dbReference type="Proteomes" id="UP000034881"/>
    </source>
</evidence>
<evidence type="ECO:0000313" key="1">
    <source>
        <dbReference type="EMBL" id="KKR41290.1"/>
    </source>
</evidence>
<dbReference type="InterPro" id="IPR009241">
    <property type="entry name" value="HigB-like"/>
</dbReference>